<dbReference type="Pfam" id="PF14226">
    <property type="entry name" value="DIOX_N"/>
    <property type="match status" value="1"/>
</dbReference>
<protein>
    <recommendedName>
        <fullName evidence="4">Fe2OG dioxygenase domain-containing protein</fullName>
    </recommendedName>
</protein>
<keyword evidence="1 3" id="KW-0479">Metal-binding</keyword>
<dbReference type="InterPro" id="IPR044861">
    <property type="entry name" value="IPNS-like_FE2OG_OXY"/>
</dbReference>
<dbReference type="STRING" id="4155.A0A022RHU6"/>
<dbReference type="SUPFAM" id="SSF51197">
    <property type="entry name" value="Clavaminate synthase-like"/>
    <property type="match status" value="1"/>
</dbReference>
<proteinExistence type="inferred from homology"/>
<keyword evidence="2 3" id="KW-0408">Iron</keyword>
<dbReference type="OrthoDB" id="288590at2759"/>
<reference evidence="5 6" key="1">
    <citation type="journal article" date="2013" name="Proc. Natl. Acad. Sci. U.S.A.">
        <title>Fine-scale variation in meiotic recombination in Mimulus inferred from population shotgun sequencing.</title>
        <authorList>
            <person name="Hellsten U."/>
            <person name="Wright K.M."/>
            <person name="Jenkins J."/>
            <person name="Shu S."/>
            <person name="Yuan Y."/>
            <person name="Wessler S.R."/>
            <person name="Schmutz J."/>
            <person name="Willis J.H."/>
            <person name="Rokhsar D.S."/>
        </authorList>
    </citation>
    <scope>NUCLEOTIDE SEQUENCE [LARGE SCALE GENOMIC DNA]</scope>
    <source>
        <strain evidence="6">cv. DUN x IM62</strain>
    </source>
</reference>
<organism evidence="5 6">
    <name type="scientific">Erythranthe guttata</name>
    <name type="common">Yellow monkey flower</name>
    <name type="synonym">Mimulus guttatus</name>
    <dbReference type="NCBI Taxonomy" id="4155"/>
    <lineage>
        <taxon>Eukaryota</taxon>
        <taxon>Viridiplantae</taxon>
        <taxon>Streptophyta</taxon>
        <taxon>Embryophyta</taxon>
        <taxon>Tracheophyta</taxon>
        <taxon>Spermatophyta</taxon>
        <taxon>Magnoliopsida</taxon>
        <taxon>eudicotyledons</taxon>
        <taxon>Gunneridae</taxon>
        <taxon>Pentapetalae</taxon>
        <taxon>asterids</taxon>
        <taxon>lamiids</taxon>
        <taxon>Lamiales</taxon>
        <taxon>Phrymaceae</taxon>
        <taxon>Erythranthe</taxon>
    </lineage>
</organism>
<dbReference type="Proteomes" id="UP000030748">
    <property type="component" value="Unassembled WGS sequence"/>
</dbReference>
<evidence type="ECO:0000313" key="5">
    <source>
        <dbReference type="EMBL" id="EYU39363.1"/>
    </source>
</evidence>
<evidence type="ECO:0000259" key="4">
    <source>
        <dbReference type="PROSITE" id="PS51471"/>
    </source>
</evidence>
<comment type="similarity">
    <text evidence="3">Belongs to the iron/ascorbate-dependent oxidoreductase family.</text>
</comment>
<name>A0A022RHU6_ERYGU</name>
<dbReference type="GO" id="GO:0016706">
    <property type="term" value="F:2-oxoglutarate-dependent dioxygenase activity"/>
    <property type="evidence" value="ECO:0000318"/>
    <property type="project" value="GO_Central"/>
</dbReference>
<evidence type="ECO:0000313" key="6">
    <source>
        <dbReference type="Proteomes" id="UP000030748"/>
    </source>
</evidence>
<dbReference type="GO" id="GO:0046872">
    <property type="term" value="F:metal ion binding"/>
    <property type="evidence" value="ECO:0007669"/>
    <property type="project" value="UniProtKB-KW"/>
</dbReference>
<dbReference type="PhylomeDB" id="A0A022RHU6"/>
<dbReference type="PROSITE" id="PS51471">
    <property type="entry name" value="FE2OG_OXY"/>
    <property type="match status" value="1"/>
</dbReference>
<accession>A0A022RHU6</accession>
<dbReference type="GO" id="GO:0002238">
    <property type="term" value="P:response to molecule of fungal origin"/>
    <property type="evidence" value="ECO:0007669"/>
    <property type="project" value="UniProtKB-ARBA"/>
</dbReference>
<keyword evidence="6" id="KW-1185">Reference proteome</keyword>
<dbReference type="EMBL" id="KI630445">
    <property type="protein sequence ID" value="EYU39363.1"/>
    <property type="molecule type" value="Genomic_DNA"/>
</dbReference>
<dbReference type="GO" id="GO:0009805">
    <property type="term" value="P:coumarin biosynthetic process"/>
    <property type="evidence" value="ECO:0007669"/>
    <property type="project" value="UniProtKB-ARBA"/>
</dbReference>
<dbReference type="Pfam" id="PF03171">
    <property type="entry name" value="2OG-FeII_Oxy"/>
    <property type="match status" value="1"/>
</dbReference>
<dbReference type="eggNOG" id="KOG0143">
    <property type="taxonomic scope" value="Eukaryota"/>
</dbReference>
<dbReference type="InterPro" id="IPR027443">
    <property type="entry name" value="IPNS-like_sf"/>
</dbReference>
<dbReference type="PANTHER" id="PTHR47990">
    <property type="entry name" value="2-OXOGLUTARATE (2OG) AND FE(II)-DEPENDENT OXYGENASE SUPERFAMILY PROTEIN-RELATED"/>
    <property type="match status" value="1"/>
</dbReference>
<evidence type="ECO:0000256" key="3">
    <source>
        <dbReference type="RuleBase" id="RU003682"/>
    </source>
</evidence>
<dbReference type="InterPro" id="IPR026992">
    <property type="entry name" value="DIOX_N"/>
</dbReference>
<dbReference type="InterPro" id="IPR005123">
    <property type="entry name" value="Oxoglu/Fe-dep_dioxygenase_dom"/>
</dbReference>
<evidence type="ECO:0000256" key="1">
    <source>
        <dbReference type="ARBA" id="ARBA00022723"/>
    </source>
</evidence>
<dbReference type="AlphaFoldDB" id="A0A022RHU6"/>
<sequence length="299" mass="33320">MVEEIPVIDLQDFPRSLPKLVEASKEWGCFRIVNFERILPVSLMHEMKAVVSSLMELPLEIKRRNVDAVAGSGHKLSGGVNPIHEGLGFYDIASSQAVDEFCTQLAATPHQRETITRYAKAVNELTIDIGRKIGQGLGLKEVPFESWPSRLRINKYPFAPETIGSDGIKTHTDNGFVTILQADEQLSGLEIMRKSGEIVAVEPCPGAILVNFGDIATAWSNGILYNVKHRVVCKQPGIRISIATFQIGPREGLVDAPNELVTKENPRLFAPFRFEEYRNARFYKDLNASEALDLFRVES</sequence>
<dbReference type="InterPro" id="IPR050231">
    <property type="entry name" value="Iron_ascorbate_oxido_reductase"/>
</dbReference>
<keyword evidence="3" id="KW-0560">Oxidoreductase</keyword>
<dbReference type="KEGG" id="egt:105955808"/>
<dbReference type="OMA" id="INPYNEA"/>
<gene>
    <name evidence="5" type="ORF">MIMGU_mgv1a010864mg</name>
</gene>
<evidence type="ECO:0000256" key="2">
    <source>
        <dbReference type="ARBA" id="ARBA00023004"/>
    </source>
</evidence>
<feature type="domain" description="Fe2OG dioxygenase" evidence="4">
    <location>
        <begin position="146"/>
        <end position="249"/>
    </location>
</feature>
<dbReference type="Gene3D" id="2.60.120.330">
    <property type="entry name" value="B-lactam Antibiotic, Isopenicillin N Synthase, Chain"/>
    <property type="match status" value="1"/>
</dbReference>